<feature type="compositionally biased region" description="Polar residues" evidence="1">
    <location>
        <begin position="86"/>
        <end position="98"/>
    </location>
</feature>
<gene>
    <name evidence="2" type="ORF">CVT25_013385</name>
</gene>
<feature type="region of interest" description="Disordered" evidence="1">
    <location>
        <begin position="81"/>
        <end position="132"/>
    </location>
</feature>
<accession>A0A409VTC0</accession>
<feature type="compositionally biased region" description="Basic residues" evidence="1">
    <location>
        <begin position="104"/>
        <end position="117"/>
    </location>
</feature>
<sequence length="232" mass="26140">MVVPVWDVDSGSYGLSCLYHTGYIEHKDPGANARLAAAHTAYPHSTFPFPTPEHSQTFRPLYPASPTHWQSAALLDRKTPRPQQHAVHTQTSSHQVLTPQVPHHQTHRKPPTKRVYARRPGPSPSINFPSQSKLAPAVRIHVHAKKWTQEKKKAHHIAATTTTPSEAQKRHRLAAQTHRLVLTPIRHILIPHGRLTRAEKERKPGSASVLPHYNTFSFTSLEILRTPSPSYH</sequence>
<protein>
    <submittedName>
        <fullName evidence="2">Uncharacterized protein</fullName>
    </submittedName>
</protein>
<evidence type="ECO:0000256" key="1">
    <source>
        <dbReference type="SAM" id="MobiDB-lite"/>
    </source>
</evidence>
<keyword evidence="3" id="KW-1185">Reference proteome</keyword>
<name>A0A409VTC0_PSICY</name>
<dbReference type="EMBL" id="NHYD01003932">
    <property type="protein sequence ID" value="PPQ69521.1"/>
    <property type="molecule type" value="Genomic_DNA"/>
</dbReference>
<comment type="caution">
    <text evidence="2">The sequence shown here is derived from an EMBL/GenBank/DDBJ whole genome shotgun (WGS) entry which is preliminary data.</text>
</comment>
<reference evidence="2 3" key="1">
    <citation type="journal article" date="2018" name="Evol. Lett.">
        <title>Horizontal gene cluster transfer increased hallucinogenic mushroom diversity.</title>
        <authorList>
            <person name="Reynolds H.T."/>
            <person name="Vijayakumar V."/>
            <person name="Gluck-Thaler E."/>
            <person name="Korotkin H.B."/>
            <person name="Matheny P.B."/>
            <person name="Slot J.C."/>
        </authorList>
    </citation>
    <scope>NUCLEOTIDE SEQUENCE [LARGE SCALE GENOMIC DNA]</scope>
    <source>
        <strain evidence="2 3">2631</strain>
    </source>
</reference>
<dbReference type="AlphaFoldDB" id="A0A409VTC0"/>
<evidence type="ECO:0000313" key="2">
    <source>
        <dbReference type="EMBL" id="PPQ69521.1"/>
    </source>
</evidence>
<dbReference type="InParanoid" id="A0A409VTC0"/>
<dbReference type="Proteomes" id="UP000283269">
    <property type="component" value="Unassembled WGS sequence"/>
</dbReference>
<proteinExistence type="predicted"/>
<organism evidence="2 3">
    <name type="scientific">Psilocybe cyanescens</name>
    <dbReference type="NCBI Taxonomy" id="93625"/>
    <lineage>
        <taxon>Eukaryota</taxon>
        <taxon>Fungi</taxon>
        <taxon>Dikarya</taxon>
        <taxon>Basidiomycota</taxon>
        <taxon>Agaricomycotina</taxon>
        <taxon>Agaricomycetes</taxon>
        <taxon>Agaricomycetidae</taxon>
        <taxon>Agaricales</taxon>
        <taxon>Agaricineae</taxon>
        <taxon>Strophariaceae</taxon>
        <taxon>Psilocybe</taxon>
    </lineage>
</organism>
<evidence type="ECO:0000313" key="3">
    <source>
        <dbReference type="Proteomes" id="UP000283269"/>
    </source>
</evidence>